<dbReference type="PANTHER" id="PTHR10256">
    <property type="entry name" value="SELENIDE, WATER DIKINASE"/>
    <property type="match status" value="1"/>
</dbReference>
<dbReference type="InterPro" id="IPR004536">
    <property type="entry name" value="SPS/SelD"/>
</dbReference>
<evidence type="ECO:0000256" key="1">
    <source>
        <dbReference type="ARBA" id="ARBA00022679"/>
    </source>
</evidence>
<evidence type="ECO:0000256" key="3">
    <source>
        <dbReference type="ARBA" id="ARBA00022777"/>
    </source>
</evidence>
<dbReference type="InterPro" id="IPR036676">
    <property type="entry name" value="PurM-like_C_sf"/>
</dbReference>
<dbReference type="Proteomes" id="UP001600165">
    <property type="component" value="Unassembled WGS sequence"/>
</dbReference>
<feature type="domain" description="PurM-like N-terminal" evidence="6">
    <location>
        <begin position="455"/>
        <end position="564"/>
    </location>
</feature>
<dbReference type="InterPro" id="IPR016188">
    <property type="entry name" value="PurM-like_N"/>
</dbReference>
<feature type="domain" description="PurM-like C-terminal" evidence="7">
    <location>
        <begin position="576"/>
        <end position="749"/>
    </location>
</feature>
<dbReference type="Gene3D" id="3.90.650.10">
    <property type="entry name" value="PurM-like C-terminal domain"/>
    <property type="match status" value="1"/>
</dbReference>
<keyword evidence="2" id="KW-0547">Nucleotide-binding</keyword>
<feature type="domain" description="FAD/NAD(P)-binding" evidence="8">
    <location>
        <begin position="12"/>
        <end position="322"/>
    </location>
</feature>
<dbReference type="InterPro" id="IPR017584">
    <property type="entry name" value="Pyridine_nucleo_diS_OxRdtase_N"/>
</dbReference>
<evidence type="ECO:0000256" key="2">
    <source>
        <dbReference type="ARBA" id="ARBA00022741"/>
    </source>
</evidence>
<dbReference type="NCBIfam" id="TIGR03169">
    <property type="entry name" value="Nterm_to_SelD"/>
    <property type="match status" value="1"/>
</dbReference>
<gene>
    <name evidence="9" type="primary">selD</name>
    <name evidence="9" type="ORF">ACFVKH_09995</name>
</gene>
<organism evidence="9 10">
    <name type="scientific">Almyronema epifaneia S1</name>
    <dbReference type="NCBI Taxonomy" id="2991925"/>
    <lineage>
        <taxon>Bacteria</taxon>
        <taxon>Bacillati</taxon>
        <taxon>Cyanobacteriota</taxon>
        <taxon>Cyanophyceae</taxon>
        <taxon>Nodosilineales</taxon>
        <taxon>Nodosilineaceae</taxon>
        <taxon>Almyronema</taxon>
        <taxon>Almyronema epifaneia</taxon>
    </lineage>
</organism>
<dbReference type="RefSeq" id="WP_377964531.1">
    <property type="nucleotide sequence ID" value="NZ_JBHZOL010000068.1"/>
</dbReference>
<comment type="caution">
    <text evidence="9">The sequence shown here is derived from an EMBL/GenBank/DDBJ whole genome shotgun (WGS) entry which is preliminary data.</text>
</comment>
<evidence type="ECO:0000259" key="7">
    <source>
        <dbReference type="Pfam" id="PF02769"/>
    </source>
</evidence>
<keyword evidence="5" id="KW-0711">Selenium</keyword>
<evidence type="ECO:0000256" key="4">
    <source>
        <dbReference type="ARBA" id="ARBA00022840"/>
    </source>
</evidence>
<reference evidence="9 10" key="1">
    <citation type="submission" date="2024-10" db="EMBL/GenBank/DDBJ databases">
        <authorList>
            <person name="Ratan Roy A."/>
            <person name="Morales Sandoval P.H."/>
            <person name="De Los Santos Villalobos S."/>
            <person name="Chakraborty S."/>
            <person name="Mukherjee J."/>
        </authorList>
    </citation>
    <scope>NUCLEOTIDE SEQUENCE [LARGE SCALE GENOMIC DNA]</scope>
    <source>
        <strain evidence="9 10">S1</strain>
    </source>
</reference>
<dbReference type="InterPro" id="IPR036188">
    <property type="entry name" value="FAD/NAD-bd_sf"/>
</dbReference>
<dbReference type="EMBL" id="JBHZOL010000068">
    <property type="protein sequence ID" value="MFE4106607.1"/>
    <property type="molecule type" value="Genomic_DNA"/>
</dbReference>
<dbReference type="InterPro" id="IPR010918">
    <property type="entry name" value="PurM-like_C_dom"/>
</dbReference>
<dbReference type="InterPro" id="IPR023753">
    <property type="entry name" value="FAD/NAD-binding_dom"/>
</dbReference>
<evidence type="ECO:0000313" key="10">
    <source>
        <dbReference type="Proteomes" id="UP001600165"/>
    </source>
</evidence>
<evidence type="ECO:0000256" key="5">
    <source>
        <dbReference type="ARBA" id="ARBA00023266"/>
    </source>
</evidence>
<dbReference type="NCBIfam" id="TIGR00476">
    <property type="entry name" value="selD"/>
    <property type="match status" value="1"/>
</dbReference>
<keyword evidence="4" id="KW-0067">ATP-binding</keyword>
<dbReference type="SUPFAM" id="SSF55326">
    <property type="entry name" value="PurM N-terminal domain-like"/>
    <property type="match status" value="1"/>
</dbReference>
<proteinExistence type="predicted"/>
<dbReference type="Gene3D" id="3.30.1330.10">
    <property type="entry name" value="PurM-like, N-terminal domain"/>
    <property type="match status" value="1"/>
</dbReference>
<dbReference type="GO" id="GO:0004756">
    <property type="term" value="F:selenide, water dikinase activity"/>
    <property type="evidence" value="ECO:0007669"/>
    <property type="project" value="UniProtKB-EC"/>
</dbReference>
<dbReference type="CDD" id="cd02195">
    <property type="entry name" value="SelD"/>
    <property type="match status" value="1"/>
</dbReference>
<evidence type="ECO:0000259" key="6">
    <source>
        <dbReference type="Pfam" id="PF00586"/>
    </source>
</evidence>
<protein>
    <submittedName>
        <fullName evidence="9">Selenide, water dikinase SelD</fullName>
        <ecNumber evidence="9">2.7.9.3</ecNumber>
    </submittedName>
</protein>
<accession>A0ABW6IEJ9</accession>
<name>A0ABW6IEJ9_9CYAN</name>
<dbReference type="Gene3D" id="3.50.50.100">
    <property type="match status" value="1"/>
</dbReference>
<evidence type="ECO:0000259" key="8">
    <source>
        <dbReference type="Pfam" id="PF07992"/>
    </source>
</evidence>
<dbReference type="SUPFAM" id="SSF56042">
    <property type="entry name" value="PurM C-terminal domain-like"/>
    <property type="match status" value="1"/>
</dbReference>
<sequence length="759" mass="81451">MQRQQPIERDLVLLGGGHTHAIVLRKFGMQPIAGLRLTLITNLVDTPYSGMLPCHISGLYGFDESHIDLRPLTRFAQCRLLMDEGIGLDLANQQVLCKNHPPIAYDVLSIDIGSTPATLDVPGAAEYAIAAKPVPQLLKQWRQWLTAVEADPAKSRVLGVVGGGVGGVEVALNMQARLWQILDRARQPRDRISIHLFHRGEAIATGRNRWTQKHLARLFKQRGIQLHLQENVTAIALAANEQRLVQCESGLEVACDRVIWVTSASAAAWILDSGLATNDKGFIQTHDTLQTLHHPNVFAVGDVATMVNHPRPKAGVFAVRQGPPLFENLQRWLTGRSLKPFIPQRQFLNIIDTGTGTAIASRGPFAAESRWFRAWKDHIDRKFMRLFTDFPAMTATQAPLSLASAESTPPPCAGCASKVGGDVLSLALRRLQQAFPAVADWPAAADVVVGLAQPDDAAVVRVPPGQLMVQTVDYFRALLDDPYVFGQICVNHCLSDLFAMGAVPQSVLAIATLPYSSPRKQADTLYLLLAGAYQVLAQSKTPLVGGHTTTGPELALGFAGNGLVEPDHLLRKGNAQVGDRLILTKAIGTGTLFAADMQLKAKGRWIEAAVASMQQSNYLAAQSLRQHAATACTDVTGFGLVGHLLELVQASEVAAELDLTALPVLPGARATVAAGIVSSLQPQNSKAAQALQNQRAISHHPDYPLLFDPQTAGGLLATVPPEQAKAAIAALQALGYANTCEMGVIVAAAKPAQPITILS</sequence>
<dbReference type="Pfam" id="PF00586">
    <property type="entry name" value="AIRS"/>
    <property type="match status" value="1"/>
</dbReference>
<evidence type="ECO:0000313" key="9">
    <source>
        <dbReference type="EMBL" id="MFE4106607.1"/>
    </source>
</evidence>
<dbReference type="InterPro" id="IPR036921">
    <property type="entry name" value="PurM-like_N_sf"/>
</dbReference>
<dbReference type="Pfam" id="PF07992">
    <property type="entry name" value="Pyr_redox_2"/>
    <property type="match status" value="1"/>
</dbReference>
<dbReference type="PANTHER" id="PTHR10256:SF0">
    <property type="entry name" value="INACTIVE SELENIDE, WATER DIKINASE-LIKE PROTEIN-RELATED"/>
    <property type="match status" value="1"/>
</dbReference>
<keyword evidence="3" id="KW-0418">Kinase</keyword>
<keyword evidence="1 9" id="KW-0808">Transferase</keyword>
<dbReference type="Pfam" id="PF02769">
    <property type="entry name" value="AIRS_C"/>
    <property type="match status" value="1"/>
</dbReference>
<dbReference type="EC" id="2.7.9.3" evidence="9"/>
<dbReference type="PRINTS" id="PR00368">
    <property type="entry name" value="FADPNR"/>
</dbReference>
<dbReference type="SUPFAM" id="SSF51905">
    <property type="entry name" value="FAD/NAD(P)-binding domain"/>
    <property type="match status" value="2"/>
</dbReference>
<keyword evidence="10" id="KW-1185">Reference proteome</keyword>